<evidence type="ECO:0000256" key="6">
    <source>
        <dbReference type="RuleBase" id="RU363067"/>
    </source>
</evidence>
<feature type="region of interest" description="Disordered" evidence="7">
    <location>
        <begin position="546"/>
        <end position="565"/>
    </location>
</feature>
<dbReference type="SUPFAM" id="SSF109604">
    <property type="entry name" value="HD-domain/PDEase-like"/>
    <property type="match status" value="1"/>
</dbReference>
<evidence type="ECO:0000256" key="5">
    <source>
        <dbReference type="PIRSR" id="PIRSR623088-3"/>
    </source>
</evidence>
<sequence>MANKSCNRRFMFSAGNVTVGYTFPIVETPTPLDLQDIPSDDDTAIIASTLADLQSLCDQLESSGASSTHIISTLKSVIERLSPLSYPIQPRGLFSPRVSELEEVEFRREFSLSRFSEDEKEKEAAKFLTAYYALSVPRVPGSRIRSSLPVNDYLSQAAQKSSVLNGDSQRSSNSQCSSKSKSRRSLSESAIVSHQFHSHDLGSRDLFSPARGLQSKLSSCMAKLGTWSFDVFELNRLSPAPLCVVMTHIYQSRTWIKDNIDISKYSSFVSAIEKKYLKNSYHNNLHAADVVANMYYWFTASSRFRSYVPDDIDFLCSMIAAAVHDVAHPGSTNAFQIATKSKLSLLYNDQSVLEHMHCATAFQVMAKNDFASNLSTLQRNAFRETIITMVLATDMGQHRHHVNGLQDMLEREEFKSATPSDDGIITSAEDRLLFLTAGLHTADIANPTKALPISLEWAKRLFEEFYVQGDRERTLELPVSPGMDRTNKIEEQAQLGFYKFMVLPLFSKWAKAIPEAEICLENLEKSTIHWGGSAAKHRLFSASSIQSSDTNSYRSPNSGRSSIVSLPSVAEETVLHVPSDRSSKVRSGSCKSVDSGRSSTSPSFHVRSPLSTSRNQTEAGVAASDG</sequence>
<feature type="binding site" evidence="4">
    <location>
        <position position="494"/>
    </location>
    <ligand>
        <name>AMP</name>
        <dbReference type="ChEBI" id="CHEBI:456215"/>
    </ligand>
</feature>
<dbReference type="InterPro" id="IPR036971">
    <property type="entry name" value="PDEase_catalytic_dom_sf"/>
</dbReference>
<dbReference type="GO" id="GO:0004114">
    <property type="term" value="F:3',5'-cyclic-nucleotide phosphodiesterase activity"/>
    <property type="evidence" value="ECO:0007669"/>
    <property type="project" value="InterPro"/>
</dbReference>
<dbReference type="Gene3D" id="1.10.1300.10">
    <property type="entry name" value="3'5'-cyclic nucleotide phosphodiesterase, catalytic domain"/>
    <property type="match status" value="1"/>
</dbReference>
<feature type="region of interest" description="Disordered" evidence="7">
    <location>
        <begin position="162"/>
        <end position="183"/>
    </location>
</feature>
<dbReference type="Pfam" id="PF00233">
    <property type="entry name" value="PDEase_I"/>
    <property type="match status" value="1"/>
</dbReference>
<dbReference type="EC" id="3.1.4.-" evidence="6"/>
<comment type="cofactor">
    <cofactor evidence="6">
        <name>a divalent metal cation</name>
        <dbReference type="ChEBI" id="CHEBI:60240"/>
    </cofactor>
    <text evidence="6">Binds 2 divalent metal cations per subunit. Site 1 may preferentially bind zinc ions, while site 2 has a preference for magnesium and/or manganese ions.</text>
</comment>
<evidence type="ECO:0000256" key="4">
    <source>
        <dbReference type="PIRSR" id="PIRSR623088-2"/>
    </source>
</evidence>
<evidence type="ECO:0000256" key="2">
    <source>
        <dbReference type="ARBA" id="ARBA00022801"/>
    </source>
</evidence>
<reference evidence="9" key="1">
    <citation type="submission" date="2017-11" db="EMBL/GenBank/DDBJ databases">
        <title>The sensing device of the deep-sea amphipod.</title>
        <authorList>
            <person name="Kobayashi H."/>
            <person name="Nagahama T."/>
            <person name="Arai W."/>
            <person name="Sasagawa Y."/>
            <person name="Umeda M."/>
            <person name="Hayashi T."/>
            <person name="Nikaido I."/>
            <person name="Watanabe H."/>
            <person name="Oguri K."/>
            <person name="Kitazato H."/>
            <person name="Fujioka K."/>
            <person name="Kido Y."/>
            <person name="Takami H."/>
        </authorList>
    </citation>
    <scope>NUCLEOTIDE SEQUENCE</scope>
    <source>
        <tissue evidence="9">Whole body</tissue>
    </source>
</reference>
<dbReference type="EMBL" id="IACT01008067">
    <property type="protein sequence ID" value="LAC27179.1"/>
    <property type="molecule type" value="mRNA"/>
</dbReference>
<feature type="domain" description="PDEase" evidence="8">
    <location>
        <begin position="209"/>
        <end position="537"/>
    </location>
</feature>
<evidence type="ECO:0000313" key="9">
    <source>
        <dbReference type="EMBL" id="LAC27179.1"/>
    </source>
</evidence>
<accession>A0A6A7G9I4</accession>
<protein>
    <recommendedName>
        <fullName evidence="6">Phosphodiesterase</fullName>
        <ecNumber evidence="6">3.1.4.-</ecNumber>
    </recommendedName>
</protein>
<dbReference type="PRINTS" id="PR00387">
    <property type="entry name" value="PDIESTERASE1"/>
</dbReference>
<keyword evidence="1 5" id="KW-0479">Metal-binding</keyword>
<feature type="binding site" evidence="5">
    <location>
        <position position="325"/>
    </location>
    <ligand>
        <name>Zn(2+)</name>
        <dbReference type="ChEBI" id="CHEBI:29105"/>
        <label>1</label>
    </ligand>
</feature>
<dbReference type="InterPro" id="IPR023174">
    <property type="entry name" value="PDEase_CS"/>
</dbReference>
<feature type="binding site" evidence="5">
    <location>
        <position position="324"/>
    </location>
    <ligand>
        <name>Zn(2+)</name>
        <dbReference type="ChEBI" id="CHEBI:29105"/>
        <label>1</label>
    </ligand>
</feature>
<feature type="binding site" evidence="4">
    <location>
        <position position="443"/>
    </location>
    <ligand>
        <name>AMP</name>
        <dbReference type="ChEBI" id="CHEBI:456215"/>
    </ligand>
</feature>
<feature type="binding site" evidence="4">
    <location>
        <begin position="282"/>
        <end position="286"/>
    </location>
    <ligand>
        <name>AMP</name>
        <dbReference type="ChEBI" id="CHEBI:456215"/>
    </ligand>
</feature>
<proteinExistence type="evidence at transcript level"/>
<name>A0A6A7G9I4_9CRUS</name>
<dbReference type="InterPro" id="IPR003607">
    <property type="entry name" value="HD/PDEase_dom"/>
</dbReference>
<dbReference type="PROSITE" id="PS00126">
    <property type="entry name" value="PDEASE_I_1"/>
    <property type="match status" value="1"/>
</dbReference>
<dbReference type="PROSITE" id="PS51845">
    <property type="entry name" value="PDEASE_I_2"/>
    <property type="match status" value="1"/>
</dbReference>
<feature type="region of interest" description="Disordered" evidence="7">
    <location>
        <begin position="575"/>
        <end position="626"/>
    </location>
</feature>
<evidence type="ECO:0000256" key="1">
    <source>
        <dbReference type="ARBA" id="ARBA00022723"/>
    </source>
</evidence>
<feature type="binding site" evidence="5">
    <location>
        <position position="443"/>
    </location>
    <ligand>
        <name>Zn(2+)</name>
        <dbReference type="ChEBI" id="CHEBI:29105"/>
        <label>1</label>
    </ligand>
</feature>
<feature type="binding site" evidence="5">
    <location>
        <position position="286"/>
    </location>
    <ligand>
        <name>Zn(2+)</name>
        <dbReference type="ChEBI" id="CHEBI:29105"/>
        <label>1</label>
    </ligand>
</feature>
<dbReference type="CDD" id="cd00077">
    <property type="entry name" value="HDc"/>
    <property type="match status" value="1"/>
</dbReference>
<dbReference type="InterPro" id="IPR023088">
    <property type="entry name" value="PDEase"/>
</dbReference>
<dbReference type="PANTHER" id="PTHR11347">
    <property type="entry name" value="CYCLIC NUCLEOTIDE PHOSPHODIESTERASE"/>
    <property type="match status" value="1"/>
</dbReference>
<feature type="compositionally biased region" description="Polar residues" evidence="7">
    <location>
        <begin position="585"/>
        <end position="618"/>
    </location>
</feature>
<feature type="compositionally biased region" description="Low complexity" evidence="7">
    <location>
        <begin position="168"/>
        <end position="179"/>
    </location>
</feature>
<feature type="binding site" evidence="4">
    <location>
        <position position="325"/>
    </location>
    <ligand>
        <name>AMP</name>
        <dbReference type="ChEBI" id="CHEBI:456215"/>
    </ligand>
</feature>
<evidence type="ECO:0000256" key="3">
    <source>
        <dbReference type="PIRSR" id="PIRSR623088-1"/>
    </source>
</evidence>
<dbReference type="InterPro" id="IPR002073">
    <property type="entry name" value="PDEase_catalytic_dom"/>
</dbReference>
<evidence type="ECO:0000256" key="7">
    <source>
        <dbReference type="SAM" id="MobiDB-lite"/>
    </source>
</evidence>
<dbReference type="GO" id="GO:0007165">
    <property type="term" value="P:signal transduction"/>
    <property type="evidence" value="ECO:0007669"/>
    <property type="project" value="InterPro"/>
</dbReference>
<keyword evidence="2 6" id="KW-0378">Hydrolase</keyword>
<organism evidence="9">
    <name type="scientific">Hirondellea gigas</name>
    <dbReference type="NCBI Taxonomy" id="1518452"/>
    <lineage>
        <taxon>Eukaryota</taxon>
        <taxon>Metazoa</taxon>
        <taxon>Ecdysozoa</taxon>
        <taxon>Arthropoda</taxon>
        <taxon>Crustacea</taxon>
        <taxon>Multicrustacea</taxon>
        <taxon>Malacostraca</taxon>
        <taxon>Eumalacostraca</taxon>
        <taxon>Peracarida</taxon>
        <taxon>Amphipoda</taxon>
        <taxon>Amphilochidea</taxon>
        <taxon>Lysianassida</taxon>
        <taxon>Lysianassidira</taxon>
        <taxon>Lysianassoidea</taxon>
        <taxon>Lysianassidae</taxon>
        <taxon>Hirondellea</taxon>
    </lineage>
</organism>
<dbReference type="AlphaFoldDB" id="A0A6A7G9I4"/>
<feature type="active site" description="Proton donor" evidence="3">
    <location>
        <position position="282"/>
    </location>
</feature>
<comment type="similarity">
    <text evidence="6">Belongs to the cyclic nucleotide phosphodiesterase family.</text>
</comment>
<dbReference type="GO" id="GO:0046872">
    <property type="term" value="F:metal ion binding"/>
    <property type="evidence" value="ECO:0007669"/>
    <property type="project" value="UniProtKB-KW"/>
</dbReference>
<feature type="binding site" evidence="5">
    <location>
        <position position="325"/>
    </location>
    <ligand>
        <name>Zn(2+)</name>
        <dbReference type="ChEBI" id="CHEBI:29105"/>
        <label>2</label>
    </ligand>
</feature>
<evidence type="ECO:0000259" key="8">
    <source>
        <dbReference type="PROSITE" id="PS51845"/>
    </source>
</evidence>